<dbReference type="InterPro" id="IPR036621">
    <property type="entry name" value="Anticodon-bd_dom_sf"/>
</dbReference>
<dbReference type="Gene3D" id="3.30.930.10">
    <property type="entry name" value="Bira Bifunctional Protein, Domain 2"/>
    <property type="match status" value="2"/>
</dbReference>
<reference evidence="12 13" key="1">
    <citation type="submission" date="2016-09" db="EMBL/GenBank/DDBJ databases">
        <title>Genome Sequence of the Lactobacillus fermentum strain NCC2970 (CNCM I-5068).</title>
        <authorList>
            <person name="Barretto C."/>
            <person name="Ngom-Bru C."/>
            <person name="Genevaz A."/>
            <person name="Fournier C."/>
            <person name="Moine D."/>
            <person name="Kassam M."/>
            <person name="Iltis A."/>
            <person name="Sagory-Zalkind P."/>
            <person name="Faucherand G."/>
            <person name="Descombes P."/>
            <person name="Duboux S."/>
        </authorList>
    </citation>
    <scope>NUCLEOTIDE SEQUENCE [LARGE SCALE GENOMIC DNA]</scope>
    <source>
        <strain evidence="12 13">NCC2970</strain>
    </source>
</reference>
<dbReference type="InterPro" id="IPR033730">
    <property type="entry name" value="ProRS_core_prok"/>
</dbReference>
<dbReference type="InterPro" id="IPR023717">
    <property type="entry name" value="Pro-tRNA-Synthase_IIa_type1"/>
</dbReference>
<evidence type="ECO:0000256" key="6">
    <source>
        <dbReference type="ARBA" id="ARBA00022840"/>
    </source>
</evidence>
<comment type="domain">
    <text evidence="10">Consists of three domains: the N-terminal catalytic domain, the editing domain and the C-terminal anticodon-binding domain.</text>
</comment>
<comment type="catalytic activity">
    <reaction evidence="9 10">
        <text>tRNA(Pro) + L-proline + ATP = L-prolyl-tRNA(Pro) + AMP + diphosphate</text>
        <dbReference type="Rhea" id="RHEA:14305"/>
        <dbReference type="Rhea" id="RHEA-COMP:9700"/>
        <dbReference type="Rhea" id="RHEA-COMP:9702"/>
        <dbReference type="ChEBI" id="CHEBI:30616"/>
        <dbReference type="ChEBI" id="CHEBI:33019"/>
        <dbReference type="ChEBI" id="CHEBI:60039"/>
        <dbReference type="ChEBI" id="CHEBI:78442"/>
        <dbReference type="ChEBI" id="CHEBI:78532"/>
        <dbReference type="ChEBI" id="CHEBI:456215"/>
        <dbReference type="EC" id="6.1.1.15"/>
    </reaction>
</comment>
<evidence type="ECO:0000256" key="7">
    <source>
        <dbReference type="ARBA" id="ARBA00022917"/>
    </source>
</evidence>
<evidence type="ECO:0000256" key="9">
    <source>
        <dbReference type="ARBA" id="ARBA00047671"/>
    </source>
</evidence>
<dbReference type="InterPro" id="IPR050062">
    <property type="entry name" value="Pro-tRNA_synthetase"/>
</dbReference>
<dbReference type="Gene3D" id="3.40.50.800">
    <property type="entry name" value="Anticodon-binding domain"/>
    <property type="match status" value="1"/>
</dbReference>
<dbReference type="GO" id="GO:0002161">
    <property type="term" value="F:aminoacyl-tRNA deacylase activity"/>
    <property type="evidence" value="ECO:0007669"/>
    <property type="project" value="InterPro"/>
</dbReference>
<dbReference type="InterPro" id="IPR007214">
    <property type="entry name" value="YbaK/aa-tRNA-synth-assoc-dom"/>
</dbReference>
<evidence type="ECO:0000256" key="5">
    <source>
        <dbReference type="ARBA" id="ARBA00022741"/>
    </source>
</evidence>
<dbReference type="SUPFAM" id="SSF52954">
    <property type="entry name" value="Class II aaRS ABD-related"/>
    <property type="match status" value="1"/>
</dbReference>
<dbReference type="Pfam" id="PF04073">
    <property type="entry name" value="tRNA_edit"/>
    <property type="match status" value="1"/>
</dbReference>
<dbReference type="PROSITE" id="PS50862">
    <property type="entry name" value="AA_TRNA_LIGASE_II"/>
    <property type="match status" value="1"/>
</dbReference>
<dbReference type="Pfam" id="PF03129">
    <property type="entry name" value="HGTP_anticodon"/>
    <property type="match status" value="1"/>
</dbReference>
<evidence type="ECO:0000256" key="10">
    <source>
        <dbReference type="HAMAP-Rule" id="MF_01569"/>
    </source>
</evidence>
<comment type="subunit">
    <text evidence="2 10">Homodimer.</text>
</comment>
<dbReference type="InterPro" id="IPR002316">
    <property type="entry name" value="Pro-tRNA-ligase_IIa"/>
</dbReference>
<dbReference type="Proteomes" id="UP000094714">
    <property type="component" value="Chromosome"/>
</dbReference>
<dbReference type="SUPFAM" id="SSF55681">
    <property type="entry name" value="Class II aaRS and biotin synthetases"/>
    <property type="match status" value="1"/>
</dbReference>
<keyword evidence="5 10" id="KW-0547">Nucleotide-binding</keyword>
<dbReference type="InterPro" id="IPR045864">
    <property type="entry name" value="aa-tRNA-synth_II/BPL/LPL"/>
</dbReference>
<dbReference type="NCBIfam" id="NF006625">
    <property type="entry name" value="PRK09194.1"/>
    <property type="match status" value="1"/>
</dbReference>
<evidence type="ECO:0000259" key="11">
    <source>
        <dbReference type="PROSITE" id="PS50862"/>
    </source>
</evidence>
<dbReference type="PRINTS" id="PR01046">
    <property type="entry name" value="TRNASYNTHPRO"/>
</dbReference>
<evidence type="ECO:0000256" key="8">
    <source>
        <dbReference type="ARBA" id="ARBA00023146"/>
    </source>
</evidence>
<evidence type="ECO:0000256" key="3">
    <source>
        <dbReference type="ARBA" id="ARBA00022490"/>
    </source>
</evidence>
<evidence type="ECO:0000256" key="1">
    <source>
        <dbReference type="ARBA" id="ARBA00004496"/>
    </source>
</evidence>
<dbReference type="GO" id="GO:0140096">
    <property type="term" value="F:catalytic activity, acting on a protein"/>
    <property type="evidence" value="ECO:0007669"/>
    <property type="project" value="UniProtKB-ARBA"/>
</dbReference>
<dbReference type="PATRIC" id="fig|1613.112.peg.1638"/>
<dbReference type="PANTHER" id="PTHR42753">
    <property type="entry name" value="MITOCHONDRIAL RIBOSOME PROTEIN L39/PROLYL-TRNA LIGASE FAMILY MEMBER"/>
    <property type="match status" value="1"/>
</dbReference>
<dbReference type="AlphaFoldDB" id="A0A1D7ZYT9"/>
<keyword evidence="3 10" id="KW-0963">Cytoplasm</keyword>
<organism evidence="12 13">
    <name type="scientific">Limosilactobacillus fermentum</name>
    <name type="common">Lactobacillus fermentum</name>
    <dbReference type="NCBI Taxonomy" id="1613"/>
    <lineage>
        <taxon>Bacteria</taxon>
        <taxon>Bacillati</taxon>
        <taxon>Bacillota</taxon>
        <taxon>Bacilli</taxon>
        <taxon>Lactobacillales</taxon>
        <taxon>Lactobacillaceae</taxon>
        <taxon>Limosilactobacillus</taxon>
    </lineage>
</organism>
<comment type="similarity">
    <text evidence="10">Belongs to the class-II aminoacyl-tRNA synthetase family. ProS type 1 subfamily.</text>
</comment>
<dbReference type="InterPro" id="IPR004154">
    <property type="entry name" value="Anticodon-bd"/>
</dbReference>
<dbReference type="Pfam" id="PF00587">
    <property type="entry name" value="tRNA-synt_2b"/>
    <property type="match status" value="1"/>
</dbReference>
<keyword evidence="8 10" id="KW-0030">Aminoacyl-tRNA synthetase</keyword>
<evidence type="ECO:0000256" key="4">
    <source>
        <dbReference type="ARBA" id="ARBA00022598"/>
    </source>
</evidence>
<dbReference type="InterPro" id="IPR004500">
    <property type="entry name" value="Pro-tRNA-synth_IIa_bac-type"/>
</dbReference>
<keyword evidence="7 10" id="KW-0648">Protein biosynthesis</keyword>
<evidence type="ECO:0000313" key="13">
    <source>
        <dbReference type="Proteomes" id="UP000094714"/>
    </source>
</evidence>
<dbReference type="CDD" id="cd00779">
    <property type="entry name" value="ProRS_core_prok"/>
    <property type="match status" value="1"/>
</dbReference>
<dbReference type="PANTHER" id="PTHR42753:SF2">
    <property type="entry name" value="PROLINE--TRNA LIGASE"/>
    <property type="match status" value="1"/>
</dbReference>
<dbReference type="InterPro" id="IPR002314">
    <property type="entry name" value="aa-tRNA-synt_IIb"/>
</dbReference>
<dbReference type="GO" id="GO:0004827">
    <property type="term" value="F:proline-tRNA ligase activity"/>
    <property type="evidence" value="ECO:0007669"/>
    <property type="project" value="UniProtKB-UniRule"/>
</dbReference>
<keyword evidence="4 10" id="KW-0436">Ligase</keyword>
<dbReference type="CDD" id="cd04334">
    <property type="entry name" value="ProRS-INS"/>
    <property type="match status" value="1"/>
</dbReference>
<proteinExistence type="inferred from homology"/>
<dbReference type="SUPFAM" id="SSF55826">
    <property type="entry name" value="YbaK/ProRS associated domain"/>
    <property type="match status" value="1"/>
</dbReference>
<evidence type="ECO:0000256" key="2">
    <source>
        <dbReference type="ARBA" id="ARBA00011738"/>
    </source>
</evidence>
<dbReference type="GO" id="GO:0005524">
    <property type="term" value="F:ATP binding"/>
    <property type="evidence" value="ECO:0007669"/>
    <property type="project" value="UniProtKB-UniRule"/>
</dbReference>
<name>A0A1D7ZYT9_LIMFE</name>
<dbReference type="GO" id="GO:0005829">
    <property type="term" value="C:cytosol"/>
    <property type="evidence" value="ECO:0007669"/>
    <property type="project" value="TreeGrafter"/>
</dbReference>
<dbReference type="EMBL" id="CP017151">
    <property type="protein sequence ID" value="AOR75014.1"/>
    <property type="molecule type" value="Genomic_DNA"/>
</dbReference>
<gene>
    <name evidence="10" type="primary">proS</name>
    <name evidence="12" type="ORF">LACFE_CDS1566</name>
</gene>
<evidence type="ECO:0000313" key="12">
    <source>
        <dbReference type="EMBL" id="AOR75014.1"/>
    </source>
</evidence>
<comment type="subcellular location">
    <subcellularLocation>
        <location evidence="1 10">Cytoplasm</location>
    </subcellularLocation>
</comment>
<dbReference type="HAMAP" id="MF_01569">
    <property type="entry name" value="Pro_tRNA_synth_type1"/>
    <property type="match status" value="1"/>
</dbReference>
<dbReference type="FunFam" id="3.40.50.800:FF:000011">
    <property type="entry name" value="Proline--tRNA ligase"/>
    <property type="match status" value="1"/>
</dbReference>
<feature type="domain" description="Aminoacyl-transfer RNA synthetases class-II family profile" evidence="11">
    <location>
        <begin position="57"/>
        <end position="478"/>
    </location>
</feature>
<dbReference type="GO" id="GO:0006433">
    <property type="term" value="P:prolyl-tRNA aminoacylation"/>
    <property type="evidence" value="ECO:0007669"/>
    <property type="project" value="UniProtKB-UniRule"/>
</dbReference>
<dbReference type="GO" id="GO:0016740">
    <property type="term" value="F:transferase activity"/>
    <property type="evidence" value="ECO:0007669"/>
    <property type="project" value="UniProtKB-ARBA"/>
</dbReference>
<dbReference type="InterPro" id="IPR006195">
    <property type="entry name" value="aa-tRNA-synth_II"/>
</dbReference>
<dbReference type="CDD" id="cd00861">
    <property type="entry name" value="ProRS_anticodon_short"/>
    <property type="match status" value="1"/>
</dbReference>
<dbReference type="InterPro" id="IPR044140">
    <property type="entry name" value="ProRS_anticodon_short"/>
</dbReference>
<dbReference type="EC" id="6.1.1.15" evidence="10"/>
<protein>
    <recommendedName>
        <fullName evidence="10">Proline--tRNA ligase</fullName>
        <ecNumber evidence="10">6.1.1.15</ecNumber>
    </recommendedName>
    <alternativeName>
        <fullName evidence="10">Prolyl-tRNA synthetase</fullName>
        <shortName evidence="10">ProRS</shortName>
    </alternativeName>
</protein>
<accession>A0A1D7ZYT9</accession>
<sequence length="583" mass="64786">MFLKKKENRFMKQSKMLIPTQKEAPADAEVLSHKMMVRAGYIYQVSAGVWAYLPLAYRVIRKIEQIIREEMDKAGAVEMLLPGLLPADLWRESGRYEAYGDNLFKLKDRRERDFILGPTHEETVTSILRDAIHSYKKLPLVVYQLQDKYRDEDRPRYGILRGKEFEMLDGYSFSADQAGLDQAYDLQAKAYRNIFDRIGLDYKVILADSGTMGGKNSQEFSAPAAIGEDVIAYTDGDYAANLEKATTKFTPTKQIGEEAELTKKATPGAHTVDEAAESLGLEASQILKSMVFLAKFEGEELKPVMVLMRGNDEVNETKVASYLGCEELLMASEEDTEKYLGAHPGSLGPIGVKEDVTILADQHLQGMINMALGANDDGYHYINANFNRDFKVDQFGDFRTVQEGETAPDGLPIKFTNGIEIGHIFKLGTHYSEVFGATVLDQNGRDVPMIMGCYGIGVSRLLSAISEQNADENGLVWPQAVAPFDIHVIPVNAKKEDQMAMAEEITANLEEAGYEVLVDDRKERAGVKFADADLIGVPIRVTVGKKAGEGIVEIKIRKTGETLEVHKEELATNIAILLKQTAE</sequence>
<comment type="function">
    <text evidence="10">Catalyzes the attachment of proline to tRNA(Pro) in a two-step reaction: proline is first activated by ATP to form Pro-AMP and then transferred to the acceptor end of tRNA(Pro). As ProRS can inadvertently accommodate and process non-cognate amino acids such as alanine and cysteine, to avoid such errors it has two additional distinct editing activities against alanine. One activity is designated as 'pretransfer' editing and involves the tRNA(Pro)-independent hydrolysis of activated Ala-AMP. The other activity is designated 'posttransfer' editing and involves deacylation of mischarged Ala-tRNA(Pro). The misacylated Cys-tRNA(Pro) is not edited by ProRS.</text>
</comment>
<dbReference type="NCBIfam" id="TIGR00409">
    <property type="entry name" value="proS_fam_II"/>
    <property type="match status" value="1"/>
</dbReference>
<dbReference type="InterPro" id="IPR036754">
    <property type="entry name" value="YbaK/aa-tRNA-synt-asso_dom_sf"/>
</dbReference>
<keyword evidence="6 10" id="KW-0067">ATP-binding</keyword>